<name>A0ABT3ZRV4_9BURK</name>
<accession>A0ABT3ZRV4</accession>
<gene>
    <name evidence="3" type="ORF">OVY01_19260</name>
</gene>
<comment type="subcellular location">
    <subcellularLocation>
        <location evidence="2">Cytoplasm</location>
    </subcellularLocation>
</comment>
<dbReference type="InterPro" id="IPR003996">
    <property type="entry name" value="RTX_toxin-activating_protC_bac"/>
</dbReference>
<comment type="function">
    <text evidence="2">Involved in fatty acylation of protoxin at internal lysine residues, thereby converting it to the active toxin.</text>
</comment>
<keyword evidence="2" id="KW-0012">Acyltransferase</keyword>
<evidence type="ECO:0000313" key="4">
    <source>
        <dbReference type="Proteomes" id="UP001082899"/>
    </source>
</evidence>
<dbReference type="Proteomes" id="UP001082899">
    <property type="component" value="Unassembled WGS sequence"/>
</dbReference>
<comment type="similarity">
    <text evidence="1 2">Belongs to the RTX toxin acyltransferase family.</text>
</comment>
<organism evidence="3 4">
    <name type="scientific">Robbsia betulipollinis</name>
    <dbReference type="NCBI Taxonomy" id="2981849"/>
    <lineage>
        <taxon>Bacteria</taxon>
        <taxon>Pseudomonadati</taxon>
        <taxon>Pseudomonadota</taxon>
        <taxon>Betaproteobacteria</taxon>
        <taxon>Burkholderiales</taxon>
        <taxon>Burkholderiaceae</taxon>
        <taxon>Robbsia</taxon>
    </lineage>
</organism>
<dbReference type="Pfam" id="PF02794">
    <property type="entry name" value="HlyC"/>
    <property type="match status" value="1"/>
</dbReference>
<keyword evidence="2" id="KW-0963">Cytoplasm</keyword>
<dbReference type="EMBL" id="JAPMXC010000010">
    <property type="protein sequence ID" value="MCY0389289.1"/>
    <property type="molecule type" value="Genomic_DNA"/>
</dbReference>
<dbReference type="RefSeq" id="WP_267849190.1">
    <property type="nucleotide sequence ID" value="NZ_JAPMXC010000010.1"/>
</dbReference>
<dbReference type="EC" id="2.3.1.-" evidence="2"/>
<reference evidence="3" key="1">
    <citation type="submission" date="2022-11" db="EMBL/GenBank/DDBJ databases">
        <title>Robbsia betulipollinis sp. nov., isolated from pollen of birch (Betula pendula).</title>
        <authorList>
            <person name="Shi H."/>
            <person name="Ambika Manirajan B."/>
            <person name="Ratering S."/>
            <person name="Geissler-Plaum R."/>
            <person name="Schnell S."/>
        </authorList>
    </citation>
    <scope>NUCLEOTIDE SEQUENCE</scope>
    <source>
        <strain evidence="3">Bb-Pol-6</strain>
    </source>
</reference>
<protein>
    <recommendedName>
        <fullName evidence="2">RTX toxin-activating lysine-acyltransferase</fullName>
        <ecNumber evidence="2">2.3.1.-</ecNumber>
    </recommendedName>
</protein>
<evidence type="ECO:0000313" key="3">
    <source>
        <dbReference type="EMBL" id="MCY0389289.1"/>
    </source>
</evidence>
<comment type="caution">
    <text evidence="3">The sequence shown here is derived from an EMBL/GenBank/DDBJ whole genome shotgun (WGS) entry which is preliminary data.</text>
</comment>
<keyword evidence="2" id="KW-0204">Cytolysis</keyword>
<sequence>MAAQTNPFRQEADRRKFEQLGCIANILARHPALSARTLAFLRGWTENAVAHGQTEIFFCDGLPLGYVAWAYLSEEVIGRLLYTDYFPHWSEWNEGRYVWIMDMCLVSDLLNVGIEDFYCERFADEGSIFWSSELSDHVYRFDVKSRRTSAISKAGFLELIGREREAAE</sequence>
<proteinExistence type="inferred from homology"/>
<keyword evidence="2" id="KW-0808">Transferase</keyword>
<keyword evidence="4" id="KW-1185">Reference proteome</keyword>
<evidence type="ECO:0000256" key="2">
    <source>
        <dbReference type="RuleBase" id="RU368102"/>
    </source>
</evidence>
<evidence type="ECO:0000256" key="1">
    <source>
        <dbReference type="ARBA" id="ARBA00005686"/>
    </source>
</evidence>